<dbReference type="Proteomes" id="UP000218209">
    <property type="component" value="Unassembled WGS sequence"/>
</dbReference>
<name>A0A1X6PFK7_PORUM</name>
<dbReference type="AlphaFoldDB" id="A0A1X6PFK7"/>
<accession>A0A1X6PFK7</accession>
<feature type="compositionally biased region" description="Basic residues" evidence="1">
    <location>
        <begin position="56"/>
        <end position="90"/>
    </location>
</feature>
<evidence type="ECO:0000313" key="2">
    <source>
        <dbReference type="EMBL" id="OSX79631.1"/>
    </source>
</evidence>
<organism evidence="2 3">
    <name type="scientific">Porphyra umbilicalis</name>
    <name type="common">Purple laver</name>
    <name type="synonym">Red alga</name>
    <dbReference type="NCBI Taxonomy" id="2786"/>
    <lineage>
        <taxon>Eukaryota</taxon>
        <taxon>Rhodophyta</taxon>
        <taxon>Bangiophyceae</taxon>
        <taxon>Bangiales</taxon>
        <taxon>Bangiaceae</taxon>
        <taxon>Porphyra</taxon>
    </lineage>
</organism>
<proteinExistence type="predicted"/>
<evidence type="ECO:0000313" key="3">
    <source>
        <dbReference type="Proteomes" id="UP000218209"/>
    </source>
</evidence>
<dbReference type="EMBL" id="KV918788">
    <property type="protein sequence ID" value="OSX79631.1"/>
    <property type="molecule type" value="Genomic_DNA"/>
</dbReference>
<sequence>MPSLLARHPRRLLLLWHRAAATIRRVRPMRLAATHGGWLALVARRAWTADREPAWRRRPRRRQRRRRRRRRRVGRRRSRRPRHCRQRRGKCPLGRPLQRPTHPKPAAYRDRPRRRVAHARQPPRRLRVTRQKGATVATLLHHGRAPRRRAARDAHGADGDAFGR</sequence>
<keyword evidence="3" id="KW-1185">Reference proteome</keyword>
<feature type="compositionally biased region" description="Basic residues" evidence="1">
    <location>
        <begin position="141"/>
        <end position="150"/>
    </location>
</feature>
<reference evidence="2 3" key="1">
    <citation type="submission" date="2017-03" db="EMBL/GenBank/DDBJ databases">
        <title>WGS assembly of Porphyra umbilicalis.</title>
        <authorList>
            <person name="Brawley S.H."/>
            <person name="Blouin N.A."/>
            <person name="Ficko-Blean E."/>
            <person name="Wheeler G.L."/>
            <person name="Lohr M."/>
            <person name="Goodson H.V."/>
            <person name="Jenkins J.W."/>
            <person name="Blaby-Haas C.E."/>
            <person name="Helliwell K.E."/>
            <person name="Chan C."/>
            <person name="Marriage T."/>
            <person name="Bhattacharya D."/>
            <person name="Klein A.S."/>
            <person name="Badis Y."/>
            <person name="Brodie J."/>
            <person name="Cao Y."/>
            <person name="Collen J."/>
            <person name="Dittami S.M."/>
            <person name="Gachon C.M."/>
            <person name="Green B.R."/>
            <person name="Karpowicz S."/>
            <person name="Kim J.W."/>
            <person name="Kudahl U."/>
            <person name="Lin S."/>
            <person name="Michel G."/>
            <person name="Mittag M."/>
            <person name="Olson B.J."/>
            <person name="Pangilinan J."/>
            <person name="Peng Y."/>
            <person name="Qiu H."/>
            <person name="Shu S."/>
            <person name="Singer J.T."/>
            <person name="Smith A.G."/>
            <person name="Sprecher B.N."/>
            <person name="Wagner V."/>
            <person name="Wang W."/>
            <person name="Wang Z.-Y."/>
            <person name="Yan J."/>
            <person name="Yarish C."/>
            <person name="Zoeuner-Riek S."/>
            <person name="Zhuang Y."/>
            <person name="Zou Y."/>
            <person name="Lindquist E.A."/>
            <person name="Grimwood J."/>
            <person name="Barry K."/>
            <person name="Rokhsar D.S."/>
            <person name="Schmutz J."/>
            <person name="Stiller J.W."/>
            <person name="Grossman A.R."/>
            <person name="Prochnik S.E."/>
        </authorList>
    </citation>
    <scope>NUCLEOTIDE SEQUENCE [LARGE SCALE GENOMIC DNA]</scope>
    <source>
        <strain evidence="2">4086291</strain>
    </source>
</reference>
<feature type="region of interest" description="Disordered" evidence="1">
    <location>
        <begin position="52"/>
        <end position="164"/>
    </location>
</feature>
<protein>
    <submittedName>
        <fullName evidence="2">Uncharacterized protein</fullName>
    </submittedName>
</protein>
<feature type="compositionally biased region" description="Basic and acidic residues" evidence="1">
    <location>
        <begin position="151"/>
        <end position="164"/>
    </location>
</feature>
<gene>
    <name evidence="2" type="ORF">BU14_0074s0061</name>
</gene>
<feature type="compositionally biased region" description="Basic residues" evidence="1">
    <location>
        <begin position="111"/>
        <end position="130"/>
    </location>
</feature>
<evidence type="ECO:0000256" key="1">
    <source>
        <dbReference type="SAM" id="MobiDB-lite"/>
    </source>
</evidence>